<proteinExistence type="predicted"/>
<accession>A0AA38WZ15</accession>
<organism evidence="3 4">
    <name type="scientific">Cladophialophora chaetospira</name>
    <dbReference type="NCBI Taxonomy" id="386627"/>
    <lineage>
        <taxon>Eukaryota</taxon>
        <taxon>Fungi</taxon>
        <taxon>Dikarya</taxon>
        <taxon>Ascomycota</taxon>
        <taxon>Pezizomycotina</taxon>
        <taxon>Eurotiomycetes</taxon>
        <taxon>Chaetothyriomycetidae</taxon>
        <taxon>Chaetothyriales</taxon>
        <taxon>Herpotrichiellaceae</taxon>
        <taxon>Cladophialophora</taxon>
    </lineage>
</organism>
<evidence type="ECO:0000313" key="4">
    <source>
        <dbReference type="Proteomes" id="UP001172673"/>
    </source>
</evidence>
<dbReference type="SUPFAM" id="SSF51126">
    <property type="entry name" value="Pectin lyase-like"/>
    <property type="match status" value="2"/>
</dbReference>
<dbReference type="PANTHER" id="PTHR33928:SF2">
    <property type="entry name" value="PECTATE LYASE SUPERFAMILY PROTEIN DOMAIN-CONTAINING PROTEIN-RELATED"/>
    <property type="match status" value="1"/>
</dbReference>
<name>A0AA38WZ15_9EURO</name>
<comment type="caution">
    <text evidence="3">The sequence shown here is derived from an EMBL/GenBank/DDBJ whole genome shotgun (WGS) entry which is preliminary data.</text>
</comment>
<keyword evidence="1" id="KW-0732">Signal</keyword>
<dbReference type="InterPro" id="IPR012334">
    <property type="entry name" value="Pectin_lyas_fold"/>
</dbReference>
<feature type="chain" id="PRO_5041398691" description="Rhamnogalacturonase A/B/Epimerase-like pectate lyase domain-containing protein" evidence="1">
    <location>
        <begin position="22"/>
        <end position="811"/>
    </location>
</feature>
<dbReference type="Pfam" id="PF12708">
    <property type="entry name" value="Pect-lyase_RHGA_epim"/>
    <property type="match status" value="2"/>
</dbReference>
<gene>
    <name evidence="3" type="ORF">H2200_011908</name>
</gene>
<evidence type="ECO:0000256" key="1">
    <source>
        <dbReference type="SAM" id="SignalP"/>
    </source>
</evidence>
<dbReference type="AlphaFoldDB" id="A0AA38WZ15"/>
<dbReference type="Gene3D" id="2.160.20.10">
    <property type="entry name" value="Single-stranded right-handed beta-helix, Pectin lyase-like"/>
    <property type="match status" value="2"/>
</dbReference>
<dbReference type="PANTHER" id="PTHR33928">
    <property type="entry name" value="POLYGALACTURONASE QRT3"/>
    <property type="match status" value="1"/>
</dbReference>
<reference evidence="3" key="1">
    <citation type="submission" date="2022-10" db="EMBL/GenBank/DDBJ databases">
        <title>Culturing micro-colonial fungi from biological soil crusts in the Mojave desert and describing Neophaeococcomyces mojavensis, and introducing the new genera and species Taxawa tesnikishii.</title>
        <authorList>
            <person name="Kurbessoian T."/>
            <person name="Stajich J.E."/>
        </authorList>
    </citation>
    <scope>NUCLEOTIDE SEQUENCE</scope>
    <source>
        <strain evidence="3">TK_41</strain>
    </source>
</reference>
<dbReference type="Proteomes" id="UP001172673">
    <property type="component" value="Unassembled WGS sequence"/>
</dbReference>
<dbReference type="EMBL" id="JAPDRK010000021">
    <property type="protein sequence ID" value="KAJ9603722.1"/>
    <property type="molecule type" value="Genomic_DNA"/>
</dbReference>
<feature type="signal peptide" evidence="1">
    <location>
        <begin position="1"/>
        <end position="21"/>
    </location>
</feature>
<sequence length="811" mass="85854">MIPFISLALALASLFVVGAHSAHFDIPQVDEVVKEAISEYSAYLHYHAPANASNSTFTTPRFTSLVALTDPPYWFADQPHQGKSAFNPDPNYVVWRNVKDYGAKGDGVTDDTAAINAAISAGGRCGPGTCASSTTTPAVVYLPAGTYLVSQPIIDYYYTQIIGNPNGRAVIKATAAFSGAAVIDADPYQSNGNQAWGATNVFYREIKNIVVDLTSIPASSAATAIHWPTAQATNLQNVQINLSQASGTQHVGLFCENGSGGWISDIVVYGGKIAFNIGSQQFTIRNVQINNAVTAINQLWDWGFTYKSLQIDNCSLGLDMSALNQTGNGQNVGSIILLDSSFTNTAIAVKTAHDTVPAPPSAGSLILENVALSNVGIAVQGGNGATILAGGSQTISAWAQGHAYLPDGNRNYEGFYGGNGRGNLAPGGKYLEQVKPAYADYTTSQVLSARSLGAKGDGVTDDTAAVQKLLTQAASAGQIAFFDAGTYKVTGTVYMPPSSRVVGESYSVIMSAGSTFSNVNNPVPVVQVGKSSDSGLIQWQEMIVSTQGSQPGAVLIEWNIAASSGSGMWDVHTRVGGFAGSNLQVAQCPTSAAPNPNCYAAHTSMHVTQGASNIYLENVWLWTADHDIDSADNTQISVYTGRGLLYESTSGPAWLYGTAVEHHSLYQYQFANTGNVVMGFIQTETPYYQPNPDARNSPYPRMASWNDPDYSTICTLGGSCDALALRILNSRGLYVYGAGLYSFFNDYSTACLAGTNCQSQILDIENSSGIYVYALSTVGTTCMLYRDGKCIAEAADNVSVFPDTIVMYQSG</sequence>
<dbReference type="InterPro" id="IPR024535">
    <property type="entry name" value="RHGA/B-epi-like_pectate_lyase"/>
</dbReference>
<dbReference type="FunFam" id="2.160.20.10:FF:000023">
    <property type="entry name" value="Exo-beta-1,3-glucanase Exg0"/>
    <property type="match status" value="1"/>
</dbReference>
<dbReference type="GO" id="GO:0004650">
    <property type="term" value="F:polygalacturonase activity"/>
    <property type="evidence" value="ECO:0007669"/>
    <property type="project" value="InterPro"/>
</dbReference>
<evidence type="ECO:0000259" key="2">
    <source>
        <dbReference type="Pfam" id="PF12708"/>
    </source>
</evidence>
<evidence type="ECO:0000313" key="3">
    <source>
        <dbReference type="EMBL" id="KAJ9603722.1"/>
    </source>
</evidence>
<dbReference type="InterPro" id="IPR011050">
    <property type="entry name" value="Pectin_lyase_fold/virulence"/>
</dbReference>
<dbReference type="InterPro" id="IPR039279">
    <property type="entry name" value="QRT3-like"/>
</dbReference>
<feature type="domain" description="Rhamnogalacturonase A/B/Epimerase-like pectate lyase" evidence="2">
    <location>
        <begin position="95"/>
        <end position="319"/>
    </location>
</feature>
<keyword evidence="4" id="KW-1185">Reference proteome</keyword>
<feature type="domain" description="Rhamnogalacturonase A/B/Epimerase-like pectate lyase" evidence="2">
    <location>
        <begin position="448"/>
        <end position="560"/>
    </location>
</feature>
<dbReference type="CDD" id="cd23668">
    <property type="entry name" value="GH55_beta13glucanase-like"/>
    <property type="match status" value="1"/>
</dbReference>
<protein>
    <recommendedName>
        <fullName evidence="2">Rhamnogalacturonase A/B/Epimerase-like pectate lyase domain-containing protein</fullName>
    </recommendedName>
</protein>